<keyword evidence="2 3" id="KW-0808">Transferase</keyword>
<keyword evidence="3" id="KW-0735">Signal-anchor</keyword>
<evidence type="ECO:0000256" key="1">
    <source>
        <dbReference type="ARBA" id="ARBA00022676"/>
    </source>
</evidence>
<dbReference type="GO" id="GO:0008107">
    <property type="term" value="F:galactoside 2-alpha-L-fucosyltransferase activity"/>
    <property type="evidence" value="ECO:0007669"/>
    <property type="project" value="InterPro"/>
</dbReference>
<reference evidence="4" key="1">
    <citation type="journal article" date="2023" name="Mol. Biol. Evol.">
        <title>Third-Generation Sequencing Reveals the Adaptive Role of the Epigenome in Three Deep-Sea Polychaetes.</title>
        <authorList>
            <person name="Perez M."/>
            <person name="Aroh O."/>
            <person name="Sun Y."/>
            <person name="Lan Y."/>
            <person name="Juniper S.K."/>
            <person name="Young C.R."/>
            <person name="Angers B."/>
            <person name="Qian P.Y."/>
        </authorList>
    </citation>
    <scope>NUCLEOTIDE SEQUENCE</scope>
    <source>
        <strain evidence="4">P08H-3</strain>
    </source>
</reference>
<comment type="caution">
    <text evidence="4">The sequence shown here is derived from an EMBL/GenBank/DDBJ whole genome shotgun (WGS) entry which is preliminary data.</text>
</comment>
<protein>
    <recommendedName>
        <fullName evidence="3">L-Fucosyltransferase</fullName>
        <ecNumber evidence="3">2.4.1.-</ecNumber>
    </recommendedName>
</protein>
<dbReference type="PANTHER" id="PTHR11927:SF9">
    <property type="entry name" value="L-FUCOSYLTRANSFERASE"/>
    <property type="match status" value="1"/>
</dbReference>
<comment type="similarity">
    <text evidence="3">Belongs to the glycosyltransferase 11 family.</text>
</comment>
<keyword evidence="3" id="KW-0325">Glycoprotein</keyword>
<organism evidence="4 5">
    <name type="scientific">Paralvinella palmiformis</name>
    <dbReference type="NCBI Taxonomy" id="53620"/>
    <lineage>
        <taxon>Eukaryota</taxon>
        <taxon>Metazoa</taxon>
        <taxon>Spiralia</taxon>
        <taxon>Lophotrochozoa</taxon>
        <taxon>Annelida</taxon>
        <taxon>Polychaeta</taxon>
        <taxon>Sedentaria</taxon>
        <taxon>Canalipalpata</taxon>
        <taxon>Terebellida</taxon>
        <taxon>Terebelliformia</taxon>
        <taxon>Alvinellidae</taxon>
        <taxon>Paralvinella</taxon>
    </lineage>
</organism>
<proteinExistence type="inferred from homology"/>
<dbReference type="Pfam" id="PF01531">
    <property type="entry name" value="Glyco_transf_11"/>
    <property type="match status" value="1"/>
</dbReference>
<sequence length="305" mass="35466">MYTDIISEVSKVFVKHATTDRDEKKKLYITTKPVGRLGNQLFKYAVLFAITRTNHTWIPVILEDDNLDLVQNTFGTSLSIKIIDFNITNSTTIHAGLDADTTVKVLSNLPTVNLTLAGYFESHKYFAHVKDDLRKEFTFPRQIQDQVYNYFNTITPTIWNNKPFVRVGIHVRRTDQITEERQKMGYIPRPKGFYVHAMEYFKQKYNRVQIIVTSDDLAWCKENILSEHIEYSTHNYTIDFAILSLSDHIIISFGTYSWWAGWLCKGTTIYYGIMPPSDSYLGRIYKNNSCVPVPNDVYNNWVPLL</sequence>
<keyword evidence="3" id="KW-0333">Golgi apparatus</keyword>
<evidence type="ECO:0000256" key="3">
    <source>
        <dbReference type="RuleBase" id="RU363129"/>
    </source>
</evidence>
<dbReference type="AlphaFoldDB" id="A0AAD9ISH0"/>
<dbReference type="EMBL" id="JAODUP010001473">
    <property type="protein sequence ID" value="KAK2140131.1"/>
    <property type="molecule type" value="Genomic_DNA"/>
</dbReference>
<accession>A0AAD9ISH0</accession>
<gene>
    <name evidence="4" type="ORF">LSH36_1474g00004</name>
</gene>
<dbReference type="GO" id="GO:0005975">
    <property type="term" value="P:carbohydrate metabolic process"/>
    <property type="evidence" value="ECO:0007669"/>
    <property type="project" value="InterPro"/>
</dbReference>
<name>A0AAD9ISH0_9ANNE</name>
<dbReference type="PANTHER" id="PTHR11927">
    <property type="entry name" value="GALACTOSIDE 2-L-FUCOSYLTRANSFERASE"/>
    <property type="match status" value="1"/>
</dbReference>
<dbReference type="GO" id="GO:0032580">
    <property type="term" value="C:Golgi cisterna membrane"/>
    <property type="evidence" value="ECO:0007669"/>
    <property type="project" value="UniProtKB-SubCell"/>
</dbReference>
<evidence type="ECO:0000313" key="5">
    <source>
        <dbReference type="Proteomes" id="UP001208570"/>
    </source>
</evidence>
<evidence type="ECO:0000256" key="2">
    <source>
        <dbReference type="ARBA" id="ARBA00022679"/>
    </source>
</evidence>
<dbReference type="CDD" id="cd11301">
    <property type="entry name" value="Fut1_Fut2_like"/>
    <property type="match status" value="1"/>
</dbReference>
<evidence type="ECO:0000313" key="4">
    <source>
        <dbReference type="EMBL" id="KAK2140131.1"/>
    </source>
</evidence>
<comment type="pathway">
    <text evidence="3">Protein modification; protein glycosylation.</text>
</comment>
<keyword evidence="5" id="KW-1185">Reference proteome</keyword>
<keyword evidence="3" id="KW-0812">Transmembrane</keyword>
<keyword evidence="1 3" id="KW-0328">Glycosyltransferase</keyword>
<comment type="subcellular location">
    <subcellularLocation>
        <location evidence="3">Golgi apparatus</location>
        <location evidence="3">Golgi stack membrane</location>
        <topology evidence="3">Single-pass type II membrane protein</topology>
    </subcellularLocation>
</comment>
<dbReference type="EC" id="2.4.1.-" evidence="3"/>
<dbReference type="InterPro" id="IPR002516">
    <property type="entry name" value="Glyco_trans_11"/>
</dbReference>
<dbReference type="Proteomes" id="UP001208570">
    <property type="component" value="Unassembled WGS sequence"/>
</dbReference>